<evidence type="ECO:0000313" key="2">
    <source>
        <dbReference type="Proteomes" id="UP001140979"/>
    </source>
</evidence>
<sequence>MYIELDASQRDIPQVAFKKPRYSNLIKKSELALYSESRILLRALEARVNEYQGILEQQVITMLEDKDQGLNEYLTNVYQEVTQDWQSQQNEWFKCAELEFARHLEQQQEMLEEIKRDLKQSIAMAIERRFSSLKQSETLITYLTEVLHNEMDDQLRELNITKNYHENGVLLTIESEDSVISIDTQNIVNELRVSLGLL</sequence>
<proteinExistence type="predicted"/>
<organism evidence="1 2">
    <name type="scientific">Vibrio aestuarianus</name>
    <dbReference type="NCBI Taxonomy" id="28171"/>
    <lineage>
        <taxon>Bacteria</taxon>
        <taxon>Pseudomonadati</taxon>
        <taxon>Pseudomonadota</taxon>
        <taxon>Gammaproteobacteria</taxon>
        <taxon>Vibrionales</taxon>
        <taxon>Vibrionaceae</taxon>
        <taxon>Vibrio</taxon>
    </lineage>
</organism>
<gene>
    <name evidence="1" type="ORF">L9W94_02845</name>
</gene>
<dbReference type="Proteomes" id="UP001140979">
    <property type="component" value="Unassembled WGS sequence"/>
</dbReference>
<dbReference type="EMBL" id="JAKNBA010000003">
    <property type="protein sequence ID" value="MDE1241096.1"/>
    <property type="molecule type" value="Genomic_DNA"/>
</dbReference>
<reference evidence="1" key="1">
    <citation type="submission" date="2022-02" db="EMBL/GenBank/DDBJ databases">
        <title>Emergence and expansion in Europe of a Vibrio aestuarianus clonal complex pathogenic for oysters.</title>
        <authorList>
            <person name="Mesnil A."/>
            <person name="Travers M.-A."/>
        </authorList>
    </citation>
    <scope>NUCLEOTIDE SEQUENCE</scope>
    <source>
        <strain evidence="1">19_064_11T1</strain>
    </source>
</reference>
<evidence type="ECO:0000313" key="1">
    <source>
        <dbReference type="EMBL" id="MDE1241096.1"/>
    </source>
</evidence>
<accession>A0A9X4ERU9</accession>
<protein>
    <submittedName>
        <fullName evidence="1">Uncharacterized protein</fullName>
    </submittedName>
</protein>
<dbReference type="RefSeq" id="WP_274682573.1">
    <property type="nucleotide sequence ID" value="NZ_JAKNBA010000003.1"/>
</dbReference>
<dbReference type="AlphaFoldDB" id="A0A9X4ERU9"/>
<comment type="caution">
    <text evidence="1">The sequence shown here is derived from an EMBL/GenBank/DDBJ whole genome shotgun (WGS) entry which is preliminary data.</text>
</comment>
<name>A0A9X4ERU9_9VIBR</name>